<dbReference type="Proteomes" id="UP000305067">
    <property type="component" value="Unassembled WGS sequence"/>
</dbReference>
<dbReference type="STRING" id="1884261.A0A5C3QN37"/>
<accession>A0A5C3QN37</accession>
<dbReference type="PRINTS" id="PR01217">
    <property type="entry name" value="PRICHEXTENSN"/>
</dbReference>
<dbReference type="InterPro" id="IPR039295">
    <property type="entry name" value="MSB2"/>
</dbReference>
<gene>
    <name evidence="4" type="ORF">BDV98DRAFT_420033</name>
</gene>
<evidence type="ECO:0000313" key="5">
    <source>
        <dbReference type="Proteomes" id="UP000305067"/>
    </source>
</evidence>
<evidence type="ECO:0000256" key="1">
    <source>
        <dbReference type="SAM" id="MobiDB-lite"/>
    </source>
</evidence>
<dbReference type="GO" id="GO:0001402">
    <property type="term" value="P:signal transduction involved in filamentous growth"/>
    <property type="evidence" value="ECO:0007669"/>
    <property type="project" value="TreeGrafter"/>
</dbReference>
<evidence type="ECO:0000256" key="2">
    <source>
        <dbReference type="SAM" id="Phobius"/>
    </source>
</evidence>
<keyword evidence="3" id="KW-0732">Signal</keyword>
<dbReference type="OrthoDB" id="3366093at2759"/>
<dbReference type="AlphaFoldDB" id="A0A5C3QN37"/>
<keyword evidence="2" id="KW-0472">Membrane</keyword>
<dbReference type="GO" id="GO:0005576">
    <property type="term" value="C:extracellular region"/>
    <property type="evidence" value="ECO:0007669"/>
    <property type="project" value="TreeGrafter"/>
</dbReference>
<dbReference type="GO" id="GO:0031505">
    <property type="term" value="P:fungal-type cell wall organization"/>
    <property type="evidence" value="ECO:0007669"/>
    <property type="project" value="TreeGrafter"/>
</dbReference>
<feature type="compositionally biased region" description="Low complexity" evidence="1">
    <location>
        <begin position="261"/>
        <end position="273"/>
    </location>
</feature>
<evidence type="ECO:0000313" key="4">
    <source>
        <dbReference type="EMBL" id="TFL03222.1"/>
    </source>
</evidence>
<dbReference type="GO" id="GO:0030010">
    <property type="term" value="P:establishment of cell polarity"/>
    <property type="evidence" value="ECO:0007669"/>
    <property type="project" value="TreeGrafter"/>
</dbReference>
<feature type="compositionally biased region" description="Polar residues" evidence="1">
    <location>
        <begin position="163"/>
        <end position="172"/>
    </location>
</feature>
<keyword evidence="2" id="KW-0812">Transmembrane</keyword>
<feature type="region of interest" description="Disordered" evidence="1">
    <location>
        <begin position="724"/>
        <end position="745"/>
    </location>
</feature>
<keyword evidence="5" id="KW-1185">Reference proteome</keyword>
<dbReference type="PANTHER" id="PTHR35778:SF1">
    <property type="entry name" value="SIGNALING MUCIN HKR1-RELATED"/>
    <property type="match status" value="1"/>
</dbReference>
<dbReference type="GO" id="GO:0005886">
    <property type="term" value="C:plasma membrane"/>
    <property type="evidence" value="ECO:0007669"/>
    <property type="project" value="InterPro"/>
</dbReference>
<feature type="compositionally biased region" description="Low complexity" evidence="1">
    <location>
        <begin position="71"/>
        <end position="145"/>
    </location>
</feature>
<feature type="compositionally biased region" description="Low complexity" evidence="1">
    <location>
        <begin position="235"/>
        <end position="246"/>
    </location>
</feature>
<feature type="compositionally biased region" description="Low complexity" evidence="1">
    <location>
        <begin position="202"/>
        <end position="226"/>
    </location>
</feature>
<name>A0A5C3QN37_9AGAR</name>
<feature type="compositionally biased region" description="Low complexity" evidence="1">
    <location>
        <begin position="674"/>
        <end position="684"/>
    </location>
</feature>
<feature type="region of interest" description="Disordered" evidence="1">
    <location>
        <begin position="662"/>
        <end position="684"/>
    </location>
</feature>
<feature type="region of interest" description="Disordered" evidence="1">
    <location>
        <begin position="53"/>
        <end position="468"/>
    </location>
</feature>
<dbReference type="GO" id="GO:0005034">
    <property type="term" value="F:osmosensor activity"/>
    <property type="evidence" value="ECO:0007669"/>
    <property type="project" value="InterPro"/>
</dbReference>
<protein>
    <submittedName>
        <fullName evidence="4">Uncharacterized protein</fullName>
    </submittedName>
</protein>
<dbReference type="GO" id="GO:0009986">
    <property type="term" value="C:cell surface"/>
    <property type="evidence" value="ECO:0007669"/>
    <property type="project" value="TreeGrafter"/>
</dbReference>
<reference evidence="4 5" key="1">
    <citation type="journal article" date="2019" name="Nat. Ecol. Evol.">
        <title>Megaphylogeny resolves global patterns of mushroom evolution.</title>
        <authorList>
            <person name="Varga T."/>
            <person name="Krizsan K."/>
            <person name="Foldi C."/>
            <person name="Dima B."/>
            <person name="Sanchez-Garcia M."/>
            <person name="Sanchez-Ramirez S."/>
            <person name="Szollosi G.J."/>
            <person name="Szarkandi J.G."/>
            <person name="Papp V."/>
            <person name="Albert L."/>
            <person name="Andreopoulos W."/>
            <person name="Angelini C."/>
            <person name="Antonin V."/>
            <person name="Barry K.W."/>
            <person name="Bougher N.L."/>
            <person name="Buchanan P."/>
            <person name="Buyck B."/>
            <person name="Bense V."/>
            <person name="Catcheside P."/>
            <person name="Chovatia M."/>
            <person name="Cooper J."/>
            <person name="Damon W."/>
            <person name="Desjardin D."/>
            <person name="Finy P."/>
            <person name="Geml J."/>
            <person name="Haridas S."/>
            <person name="Hughes K."/>
            <person name="Justo A."/>
            <person name="Karasinski D."/>
            <person name="Kautmanova I."/>
            <person name="Kiss B."/>
            <person name="Kocsube S."/>
            <person name="Kotiranta H."/>
            <person name="LaButti K.M."/>
            <person name="Lechner B.E."/>
            <person name="Liimatainen K."/>
            <person name="Lipzen A."/>
            <person name="Lukacs Z."/>
            <person name="Mihaltcheva S."/>
            <person name="Morgado L.N."/>
            <person name="Niskanen T."/>
            <person name="Noordeloos M.E."/>
            <person name="Ohm R.A."/>
            <person name="Ortiz-Santana B."/>
            <person name="Ovrebo C."/>
            <person name="Racz N."/>
            <person name="Riley R."/>
            <person name="Savchenko A."/>
            <person name="Shiryaev A."/>
            <person name="Soop K."/>
            <person name="Spirin V."/>
            <person name="Szebenyi C."/>
            <person name="Tomsovsky M."/>
            <person name="Tulloss R.E."/>
            <person name="Uehling J."/>
            <person name="Grigoriev I.V."/>
            <person name="Vagvolgyi C."/>
            <person name="Papp T."/>
            <person name="Martin F.M."/>
            <person name="Miettinen O."/>
            <person name="Hibbett D.S."/>
            <person name="Nagy L.G."/>
        </authorList>
    </citation>
    <scope>NUCLEOTIDE SEQUENCE [LARGE SCALE GENOMIC DNA]</scope>
    <source>
        <strain evidence="4 5">CBS 309.79</strain>
    </source>
</reference>
<feature type="compositionally biased region" description="Low complexity" evidence="1">
    <location>
        <begin position="428"/>
        <end position="451"/>
    </location>
</feature>
<sequence>MLLRGHNYFSVLVVFLLAATSVHGEHHLAGRQAVPLRRTRDLRARQFDNGFTTLIPAPTFDLPSPPPPVPTSDSDSASATSTESESSAVTTDSPTTSPQDPTDPLPTEGQPTDTSSSVESESSSSASEPSSESSSSVSESASEPAPTEPPTQPTDTPEPQDPISSLISQVTSGIGGLPSQLSSVLDPPVETDTTEPIPEPSDPTTAPSDPTDGPSDPTDGPSDPTAVPSDPTAVPSDPTDGPSDPTGEPEPSITPGPPAESQPASQSQSAPNSEVTPPPGLPSLSDISISLPDPSTWFPPPGPSEQPSGPSDGPTQGPSGISEEPSGPSDVPSDGPSENPDGPTQGPSGISENPDGPTQGPSGISENPDGPTQGPSGISENPDGPTQGPSGISDGPSDGPTQGPSDISDGPSDGPTQGPSGISDDPVSEPTSGPSGPSNGGPSISFPSSAPGDEDSSAPPPSPSSQLIDDQFTFLTDSSLAVGEMTTATTAPSMSDADQPTFTPSSVTTIAVDSPPQLPKEMPYVIYPSEKIVRGQEDVIGMSAVTLLFDQGLNWPWVVNHDAAAIQIFGHMPGVISNALQIPASQVKGWALKPYVPSTYRSAQDANELGTTYITYIPSDRVNDLAVMIRAKQSSFYTAPTAIGNQLAARIVPSFAIDTATSPLGEGNGGGPNGAANSSNSSSNSRQDAIIGVVSALGGIALLVLLFLLYRAWQRKREMAHRRMSDPPAGMFDGSRPEGRAFDQDSIGGNRRRSFYFAEDSLRGPGQEQQQSYSAYNDEYSYTNQGGAGMTQRRVGQPISAPMLRENTMNW</sequence>
<feature type="compositionally biased region" description="Low complexity" evidence="1">
    <location>
        <begin position="388"/>
        <end position="400"/>
    </location>
</feature>
<feature type="transmembrane region" description="Helical" evidence="2">
    <location>
        <begin position="689"/>
        <end position="713"/>
    </location>
</feature>
<keyword evidence="2" id="KW-1133">Transmembrane helix</keyword>
<feature type="compositionally biased region" description="Low complexity" evidence="1">
    <location>
        <begin position="282"/>
        <end position="295"/>
    </location>
</feature>
<evidence type="ECO:0000256" key="3">
    <source>
        <dbReference type="SAM" id="SignalP"/>
    </source>
</evidence>
<feature type="compositionally biased region" description="Low complexity" evidence="1">
    <location>
        <begin position="305"/>
        <end position="338"/>
    </location>
</feature>
<dbReference type="EMBL" id="ML178821">
    <property type="protein sequence ID" value="TFL03222.1"/>
    <property type="molecule type" value="Genomic_DNA"/>
</dbReference>
<dbReference type="GO" id="GO:0007232">
    <property type="term" value="P:osmosensory signaling pathway via Sho1 osmosensor"/>
    <property type="evidence" value="ECO:0007669"/>
    <property type="project" value="InterPro"/>
</dbReference>
<dbReference type="PANTHER" id="PTHR35778">
    <property type="entry name" value="SIGNALING MUCIN HKR1-RELATED"/>
    <property type="match status" value="1"/>
</dbReference>
<dbReference type="GO" id="GO:0006972">
    <property type="term" value="P:hyperosmotic response"/>
    <property type="evidence" value="ECO:0007669"/>
    <property type="project" value="TreeGrafter"/>
</dbReference>
<feature type="chain" id="PRO_5023042669" evidence="3">
    <location>
        <begin position="25"/>
        <end position="811"/>
    </location>
</feature>
<proteinExistence type="predicted"/>
<feature type="signal peptide" evidence="3">
    <location>
        <begin position="1"/>
        <end position="24"/>
    </location>
</feature>
<dbReference type="GO" id="GO:0030427">
    <property type="term" value="C:site of polarized growth"/>
    <property type="evidence" value="ECO:0007669"/>
    <property type="project" value="TreeGrafter"/>
</dbReference>
<organism evidence="4 5">
    <name type="scientific">Pterulicium gracile</name>
    <dbReference type="NCBI Taxonomy" id="1884261"/>
    <lineage>
        <taxon>Eukaryota</taxon>
        <taxon>Fungi</taxon>
        <taxon>Dikarya</taxon>
        <taxon>Basidiomycota</taxon>
        <taxon>Agaricomycotina</taxon>
        <taxon>Agaricomycetes</taxon>
        <taxon>Agaricomycetidae</taxon>
        <taxon>Agaricales</taxon>
        <taxon>Pleurotineae</taxon>
        <taxon>Pterulaceae</taxon>
        <taxon>Pterulicium</taxon>
    </lineage>
</organism>